<dbReference type="InterPro" id="IPR002319">
    <property type="entry name" value="Phenylalanyl-tRNA_Synthase"/>
</dbReference>
<accession>A0ABQ9GD99</accession>
<evidence type="ECO:0000256" key="1">
    <source>
        <dbReference type="ARBA" id="ARBA00008226"/>
    </source>
</evidence>
<dbReference type="Gene3D" id="3.30.930.10">
    <property type="entry name" value="Bira Bifunctional Protein, Domain 2"/>
    <property type="match status" value="3"/>
</dbReference>
<dbReference type="SUPFAM" id="SSF54991">
    <property type="entry name" value="Anticodon-binding domain of PheRS"/>
    <property type="match status" value="1"/>
</dbReference>
<evidence type="ECO:0000313" key="10">
    <source>
        <dbReference type="Proteomes" id="UP001159363"/>
    </source>
</evidence>
<dbReference type="InterPro" id="IPR005121">
    <property type="entry name" value="Fdx_antiC-bd"/>
</dbReference>
<sequence length="1249" mass="140213">MEGFQGRKENKAGWKWSEERKTIHSEKIKECWIKKKDKKKLPPSGELSHLSLSRLNSSSTLMAASKCSEYSEMWFRDVNNVVFVVWAKFQTRSSCALPSVSFYRLFCVLTEGTENTGTSKSEIILNGHTFLRDKWTNVNPKILSYVGRNLHLQEYHPLCLVKRNITGYFYKNFVGRTGNPIFSAYDDIKPVVTLKENFDSLLIPNDHPSRCKSDCYYINQEYLLRGHTTAHQSSLISMGLNNFLIMGDVYRRDEIDATHFPVFHQIDAVRLCSENENTLEDSGGADTRQESSGMDRGLSQVANAKGESGGDNIGGRGRYVKGTAGKRAGSFDIYHNVGEGGGILQADVDKIWLWTRKNKMKITVRKTKVVRFTRKKLINRDMYRWEGQEIEEAAEYKYLGIVLRALGMLGSVLMGVSCEAKKVYGTVVQPMLEYAAAVWDLYVEVGELWRRQGQDGEEEGNYRPSVMMKEMGWSSLKDRREVEGLVKMYRMVNEEGGWGGLHCKLSNGVFRGRGNNSEKLQRVWRRTERGRQSMLGRSVREWNVLREELVSVRGVGKFRKGVKRSWLGEGELRELATGRIQLRLVLQIFKDVAGGDELHVFERGGKRTDSKQEMHSLEATKVLSHELKTTLVGLAQSLFGPDVQYRWVDTYFPFTHPSWELEILFGDQWLEMLGCGVMEHQILQNGWYTLARGQGDNYDTLYLWLMGASGDSYTPHFETQGSQGCCGFFVFVSPMPSSGGVIPQACDYTCSLRLDDASQCLKRQPLQSMGPTAASMDCRFAQRQDTDESEISLKSPKHGRMTFDTQVARAPWPLRYISLSTRLHLKKPILPCSDDLRDADEAEVSIFGLNSMDAGLPHAILTIPGSRFPAPESGIGLAVPSLGPVNQDGEPFGSPMPLLDVISGKIEWQDSGYGHFSTISAKSKGITWACCPSLDEGIPSGCGSSVPPLQHYQCSNGWEETGEAGVGGRNPLVSVPWFVYLWRRSATPEEAEACRTLNRNSYILAGAVGRVGWAFGMGLERLAMLLYGIPDIRLFWSKDSGFLSQFHGKQSGDHIKYKRFYVTLSAAQLLPPLQDDPLCQASKGHSSEEYKYRVAPRLQTSLQAIGVCLVASLYLRGPKILLFTKSCSCFNSYFTTYREGYFSGSGKTNSGRTSPSYRDGSQCYAAHPTGTSGSGVGGRVMALAVHCYMHTYYTPPRQLFHLYEPVSIYPQCPNDISFWLPQDQTYSPNDFYDLARSVGGDIIEQVMLS</sequence>
<evidence type="ECO:0000256" key="4">
    <source>
        <dbReference type="ARBA" id="ARBA00022840"/>
    </source>
</evidence>
<dbReference type="InterPro" id="IPR036690">
    <property type="entry name" value="Fdx_antiC-bd_sf"/>
</dbReference>
<proteinExistence type="inferred from homology"/>
<dbReference type="EMBL" id="JARBHB010000013">
    <property type="protein sequence ID" value="KAJ8870394.1"/>
    <property type="molecule type" value="Genomic_DNA"/>
</dbReference>
<dbReference type="Proteomes" id="UP001159363">
    <property type="component" value="Chromosome 12"/>
</dbReference>
<feature type="region of interest" description="Disordered" evidence="7">
    <location>
        <begin position="277"/>
        <end position="317"/>
    </location>
</feature>
<keyword evidence="3" id="KW-0547">Nucleotide-binding</keyword>
<dbReference type="SUPFAM" id="SSF55681">
    <property type="entry name" value="Class II aaRS and biotin synthetases"/>
    <property type="match status" value="3"/>
</dbReference>
<keyword evidence="2" id="KW-0436">Ligase</keyword>
<keyword evidence="10" id="KW-1185">Reference proteome</keyword>
<evidence type="ECO:0000256" key="5">
    <source>
        <dbReference type="ARBA" id="ARBA00022917"/>
    </source>
</evidence>
<comment type="similarity">
    <text evidence="1">Belongs to the class-II aminoacyl-tRNA synthetase family.</text>
</comment>
<dbReference type="PANTHER" id="PTHR11538:SF41">
    <property type="entry name" value="PHENYLALANINE--TRNA LIGASE, MITOCHONDRIAL"/>
    <property type="match status" value="1"/>
</dbReference>
<name>A0ABQ9GD99_9NEOP</name>
<protein>
    <recommendedName>
        <fullName evidence="8">FDX-ACB domain-containing protein</fullName>
    </recommendedName>
</protein>
<keyword evidence="4" id="KW-0067">ATP-binding</keyword>
<evidence type="ECO:0000256" key="7">
    <source>
        <dbReference type="SAM" id="MobiDB-lite"/>
    </source>
</evidence>
<comment type="caution">
    <text evidence="9">The sequence shown here is derived from an EMBL/GenBank/DDBJ whole genome shotgun (WGS) entry which is preliminary data.</text>
</comment>
<feature type="domain" description="FDX-ACB" evidence="8">
    <location>
        <begin position="1207"/>
        <end position="1249"/>
    </location>
</feature>
<gene>
    <name evidence="9" type="ORF">PR048_029415</name>
</gene>
<dbReference type="Gene3D" id="3.30.70.380">
    <property type="entry name" value="Ferrodoxin-fold anticodon-binding domain"/>
    <property type="match status" value="1"/>
</dbReference>
<evidence type="ECO:0000313" key="9">
    <source>
        <dbReference type="EMBL" id="KAJ8870394.1"/>
    </source>
</evidence>
<evidence type="ECO:0000256" key="2">
    <source>
        <dbReference type="ARBA" id="ARBA00022598"/>
    </source>
</evidence>
<keyword evidence="5" id="KW-0648">Protein biosynthesis</keyword>
<keyword evidence="6" id="KW-0030">Aminoacyl-tRNA synthetase</keyword>
<dbReference type="PANTHER" id="PTHR11538">
    <property type="entry name" value="PHENYLALANYL-TRNA SYNTHETASE"/>
    <property type="match status" value="1"/>
</dbReference>
<evidence type="ECO:0000256" key="3">
    <source>
        <dbReference type="ARBA" id="ARBA00022741"/>
    </source>
</evidence>
<dbReference type="InterPro" id="IPR045864">
    <property type="entry name" value="aa-tRNA-synth_II/BPL/LPL"/>
</dbReference>
<dbReference type="Pfam" id="PF01409">
    <property type="entry name" value="tRNA-synt_2d"/>
    <property type="match status" value="3"/>
</dbReference>
<feature type="compositionally biased region" description="Gly residues" evidence="7">
    <location>
        <begin position="307"/>
        <end position="317"/>
    </location>
</feature>
<evidence type="ECO:0000256" key="6">
    <source>
        <dbReference type="ARBA" id="ARBA00023146"/>
    </source>
</evidence>
<organism evidence="9 10">
    <name type="scientific">Dryococelus australis</name>
    <dbReference type="NCBI Taxonomy" id="614101"/>
    <lineage>
        <taxon>Eukaryota</taxon>
        <taxon>Metazoa</taxon>
        <taxon>Ecdysozoa</taxon>
        <taxon>Arthropoda</taxon>
        <taxon>Hexapoda</taxon>
        <taxon>Insecta</taxon>
        <taxon>Pterygota</taxon>
        <taxon>Neoptera</taxon>
        <taxon>Polyneoptera</taxon>
        <taxon>Phasmatodea</taxon>
        <taxon>Verophasmatodea</taxon>
        <taxon>Anareolatae</taxon>
        <taxon>Phasmatidae</taxon>
        <taxon>Eurycanthinae</taxon>
        <taxon>Dryococelus</taxon>
    </lineage>
</organism>
<evidence type="ECO:0000259" key="8">
    <source>
        <dbReference type="PROSITE" id="PS51447"/>
    </source>
</evidence>
<dbReference type="PROSITE" id="PS51447">
    <property type="entry name" value="FDX_ACB"/>
    <property type="match status" value="1"/>
</dbReference>
<reference evidence="9 10" key="1">
    <citation type="submission" date="2023-02" db="EMBL/GenBank/DDBJ databases">
        <title>LHISI_Scaffold_Assembly.</title>
        <authorList>
            <person name="Stuart O.P."/>
            <person name="Cleave R."/>
            <person name="Magrath M.J.L."/>
            <person name="Mikheyev A.S."/>
        </authorList>
    </citation>
    <scope>NUCLEOTIDE SEQUENCE [LARGE SCALE GENOMIC DNA]</scope>
    <source>
        <strain evidence="9">Daus_M_001</strain>
        <tissue evidence="9">Leg muscle</tissue>
    </source>
</reference>